<reference evidence="2 3" key="1">
    <citation type="submission" date="2016-12" db="EMBL/GenBank/DDBJ databases">
        <title>Complete genome sequence of Clostridium kluyveri JZZ isolated from the pit mud of a Chinese flavor liquor-making factory.</title>
        <authorList>
            <person name="Wang Y."/>
        </authorList>
    </citation>
    <scope>NUCLEOTIDE SEQUENCE [LARGE SCALE GENOMIC DNA]</scope>
    <source>
        <strain evidence="2 3">JZZ</strain>
    </source>
</reference>
<organism evidence="2 3">
    <name type="scientific">Clostridium kluyveri</name>
    <dbReference type="NCBI Taxonomy" id="1534"/>
    <lineage>
        <taxon>Bacteria</taxon>
        <taxon>Bacillati</taxon>
        <taxon>Bacillota</taxon>
        <taxon>Clostridia</taxon>
        <taxon>Eubacteriales</taxon>
        <taxon>Clostridiaceae</taxon>
        <taxon>Clostridium</taxon>
    </lineage>
</organism>
<keyword evidence="1" id="KW-0812">Transmembrane</keyword>
<gene>
    <name evidence="2" type="ORF">BS101_20170</name>
</gene>
<dbReference type="Proteomes" id="UP000184604">
    <property type="component" value="Chromosome"/>
</dbReference>
<evidence type="ECO:0000313" key="3">
    <source>
        <dbReference type="Proteomes" id="UP000184604"/>
    </source>
</evidence>
<accession>A0A1L5FCW0</accession>
<evidence type="ECO:0000256" key="1">
    <source>
        <dbReference type="SAM" id="Phobius"/>
    </source>
</evidence>
<keyword evidence="1" id="KW-1133">Transmembrane helix</keyword>
<sequence>MLSIFLAVIGSYLLTVKDTFTLDKGSMYCLIAALFYAVYIIGFDRITKNEDTLLISIIQLGVASLLGVLLMICIETLAFPETPVQ</sequence>
<evidence type="ECO:0000313" key="2">
    <source>
        <dbReference type="EMBL" id="APM40859.1"/>
    </source>
</evidence>
<keyword evidence="1" id="KW-0472">Membrane</keyword>
<feature type="transmembrane region" description="Helical" evidence="1">
    <location>
        <begin position="53"/>
        <end position="79"/>
    </location>
</feature>
<protein>
    <recommendedName>
        <fullName evidence="4">EamA domain-containing protein</fullName>
    </recommendedName>
</protein>
<proteinExistence type="predicted"/>
<name>A0A1L5FCW0_CLOKL</name>
<feature type="transmembrane region" description="Helical" evidence="1">
    <location>
        <begin position="25"/>
        <end position="41"/>
    </location>
</feature>
<dbReference type="AlphaFoldDB" id="A0A1L5FCW0"/>
<evidence type="ECO:0008006" key="4">
    <source>
        <dbReference type="Google" id="ProtNLM"/>
    </source>
</evidence>
<dbReference type="EMBL" id="CP018335">
    <property type="protein sequence ID" value="APM40859.1"/>
    <property type="molecule type" value="Genomic_DNA"/>
</dbReference>